<dbReference type="AlphaFoldDB" id="A0A841GY08"/>
<dbReference type="GO" id="GO:0009432">
    <property type="term" value="P:SOS response"/>
    <property type="evidence" value="ECO:0007669"/>
    <property type="project" value="TreeGrafter"/>
</dbReference>
<evidence type="ECO:0000313" key="16">
    <source>
        <dbReference type="Proteomes" id="UP000582837"/>
    </source>
</evidence>
<evidence type="ECO:0000313" key="15">
    <source>
        <dbReference type="EMBL" id="MBB6070619.1"/>
    </source>
</evidence>
<evidence type="ECO:0000256" key="6">
    <source>
        <dbReference type="ARBA" id="ARBA00022723"/>
    </source>
</evidence>
<dbReference type="FunFam" id="3.30.1490.100:FF:000004">
    <property type="entry name" value="DNA polymerase IV"/>
    <property type="match status" value="1"/>
</dbReference>
<keyword evidence="4 12" id="KW-0548">Nucleotidyltransferase</keyword>
<dbReference type="InterPro" id="IPR001126">
    <property type="entry name" value="UmuC"/>
</dbReference>
<feature type="active site" evidence="12">
    <location>
        <position position="108"/>
    </location>
</feature>
<dbReference type="Pfam" id="PF11798">
    <property type="entry name" value="IMS_HHH"/>
    <property type="match status" value="1"/>
</dbReference>
<gene>
    <name evidence="12" type="primary">dinB</name>
    <name evidence="15" type="ORF">HNQ61_002240</name>
</gene>
<comment type="subcellular location">
    <subcellularLocation>
        <location evidence="12">Cytoplasm</location>
    </subcellularLocation>
</comment>
<feature type="region of interest" description="Disordered" evidence="13">
    <location>
        <begin position="352"/>
        <end position="414"/>
    </location>
</feature>
<accession>A0A841GY08</accession>
<dbReference type="InterPro" id="IPR050116">
    <property type="entry name" value="DNA_polymerase-Y"/>
</dbReference>
<dbReference type="InterPro" id="IPR036775">
    <property type="entry name" value="DNA_pol_Y-fam_lit_finger_sf"/>
</dbReference>
<dbReference type="SUPFAM" id="SSF100879">
    <property type="entry name" value="Lesion bypass DNA polymerase (Y-family), little finger domain"/>
    <property type="match status" value="1"/>
</dbReference>
<keyword evidence="10 12" id="KW-0234">DNA repair</keyword>
<feature type="compositionally biased region" description="Basic and acidic residues" evidence="13">
    <location>
        <begin position="367"/>
        <end position="382"/>
    </location>
</feature>
<evidence type="ECO:0000256" key="9">
    <source>
        <dbReference type="ARBA" id="ARBA00022932"/>
    </source>
</evidence>
<dbReference type="RefSeq" id="WP_170034448.1">
    <property type="nucleotide sequence ID" value="NZ_JABDTL010000001.1"/>
</dbReference>
<keyword evidence="7 12" id="KW-0227">DNA damage</keyword>
<proteinExistence type="inferred from homology"/>
<dbReference type="InterPro" id="IPR022880">
    <property type="entry name" value="DNApol_IV"/>
</dbReference>
<keyword evidence="9 12" id="KW-0239">DNA-directed DNA polymerase</keyword>
<dbReference type="InterPro" id="IPR043502">
    <property type="entry name" value="DNA/RNA_pol_sf"/>
</dbReference>
<dbReference type="PANTHER" id="PTHR11076">
    <property type="entry name" value="DNA REPAIR POLYMERASE UMUC / TRANSFERASE FAMILY MEMBER"/>
    <property type="match status" value="1"/>
</dbReference>
<dbReference type="Pfam" id="PF11799">
    <property type="entry name" value="IMS_C"/>
    <property type="match status" value="1"/>
</dbReference>
<evidence type="ECO:0000259" key="14">
    <source>
        <dbReference type="PROSITE" id="PS50173"/>
    </source>
</evidence>
<comment type="function">
    <text evidence="12">Poorly processive, error-prone DNA polymerase involved in untargeted mutagenesis. Copies undamaged DNA at stalled replication forks, which arise in vivo from mismatched or misaligned primer ends. These misaligned primers can be extended by PolIV. Exhibits no 3'-5' exonuclease (proofreading) activity. May be involved in translesional synthesis, in conjunction with the beta clamp from PolIII.</text>
</comment>
<keyword evidence="12" id="KW-0963">Cytoplasm</keyword>
<dbReference type="SUPFAM" id="SSF56672">
    <property type="entry name" value="DNA/RNA polymerases"/>
    <property type="match status" value="1"/>
</dbReference>
<dbReference type="Proteomes" id="UP000582837">
    <property type="component" value="Unassembled WGS sequence"/>
</dbReference>
<evidence type="ECO:0000256" key="8">
    <source>
        <dbReference type="ARBA" id="ARBA00022842"/>
    </source>
</evidence>
<evidence type="ECO:0000256" key="10">
    <source>
        <dbReference type="ARBA" id="ARBA00023204"/>
    </source>
</evidence>
<evidence type="ECO:0000256" key="11">
    <source>
        <dbReference type="ARBA" id="ARBA00049244"/>
    </source>
</evidence>
<dbReference type="Gene3D" id="1.10.150.20">
    <property type="entry name" value="5' to 3' exonuclease, C-terminal subdomain"/>
    <property type="match status" value="1"/>
</dbReference>
<evidence type="ECO:0000256" key="5">
    <source>
        <dbReference type="ARBA" id="ARBA00022705"/>
    </source>
</evidence>
<dbReference type="EMBL" id="JACHIA010000005">
    <property type="protein sequence ID" value="MBB6070619.1"/>
    <property type="molecule type" value="Genomic_DNA"/>
</dbReference>
<sequence>MSEPRILLADCDSYFVRCAMLADPEGAGRSELVIVGGSPTGRGVVTSASYAARAFGVHAGMPMATAVRLCPGAVFAPVPGEVVRGKHVEVRAVLDDFSPVVEAASVDEFYLDLTGTELMYHGEPLEQTALRIQREVMERTGISISIGGATGRTLAKIAASVNKPFGVCIVPPGGEAEFMARFPVSDIPGVGPALAESLRRRGVTMVRDLAVQDLATVVSWVGDSRGPWLHRLARGEDGGRVSRRGPQKSVSHERTFPMDISDREELETRLLMLAVETGASLRAEGLRARTVTVRVRYADFTDRSASRTAPEPIESDRAIYAVARELFRELLARRAGGIRLLGVGVSKLGPEQEAEPELFADVEGSGETERDRRLAEASDKLRGKYGRGTLVPARIANRDPKDRHRGRGDSEAES</sequence>
<evidence type="ECO:0000256" key="1">
    <source>
        <dbReference type="ARBA" id="ARBA00010945"/>
    </source>
</evidence>
<protein>
    <recommendedName>
        <fullName evidence="12">DNA polymerase IV</fullName>
        <shortName evidence="12">Pol IV</shortName>
        <ecNumber evidence="12">2.7.7.7</ecNumber>
    </recommendedName>
</protein>
<keyword evidence="2 12" id="KW-0515">Mutator protein</keyword>
<dbReference type="InterPro" id="IPR043128">
    <property type="entry name" value="Rev_trsase/Diguanyl_cyclase"/>
</dbReference>
<dbReference type="Gene3D" id="3.40.1170.60">
    <property type="match status" value="1"/>
</dbReference>
<comment type="similarity">
    <text evidence="1 12">Belongs to the DNA polymerase type-Y family.</text>
</comment>
<comment type="catalytic activity">
    <reaction evidence="11 12">
        <text>DNA(n) + a 2'-deoxyribonucleoside 5'-triphosphate = DNA(n+1) + diphosphate</text>
        <dbReference type="Rhea" id="RHEA:22508"/>
        <dbReference type="Rhea" id="RHEA-COMP:17339"/>
        <dbReference type="Rhea" id="RHEA-COMP:17340"/>
        <dbReference type="ChEBI" id="CHEBI:33019"/>
        <dbReference type="ChEBI" id="CHEBI:61560"/>
        <dbReference type="ChEBI" id="CHEBI:173112"/>
        <dbReference type="EC" id="2.7.7.7"/>
    </reaction>
</comment>
<feature type="site" description="Substrate discrimination" evidence="12">
    <location>
        <position position="15"/>
    </location>
</feature>
<keyword evidence="12" id="KW-0238">DNA-binding</keyword>
<dbReference type="HAMAP" id="MF_01113">
    <property type="entry name" value="DNApol_IV"/>
    <property type="match status" value="1"/>
</dbReference>
<dbReference type="GO" id="GO:0006261">
    <property type="term" value="P:DNA-templated DNA replication"/>
    <property type="evidence" value="ECO:0007669"/>
    <property type="project" value="UniProtKB-UniRule"/>
</dbReference>
<dbReference type="GO" id="GO:0042276">
    <property type="term" value="P:error-prone translesion synthesis"/>
    <property type="evidence" value="ECO:0007669"/>
    <property type="project" value="TreeGrafter"/>
</dbReference>
<keyword evidence="8 12" id="KW-0460">Magnesium</keyword>
<comment type="subunit">
    <text evidence="12">Monomer.</text>
</comment>
<evidence type="ECO:0000256" key="3">
    <source>
        <dbReference type="ARBA" id="ARBA00022679"/>
    </source>
</evidence>
<dbReference type="PROSITE" id="PS50173">
    <property type="entry name" value="UMUC"/>
    <property type="match status" value="1"/>
</dbReference>
<dbReference type="Gene3D" id="3.30.70.270">
    <property type="match status" value="1"/>
</dbReference>
<dbReference type="Pfam" id="PF00817">
    <property type="entry name" value="IMS"/>
    <property type="match status" value="1"/>
</dbReference>
<evidence type="ECO:0000256" key="2">
    <source>
        <dbReference type="ARBA" id="ARBA00022457"/>
    </source>
</evidence>
<evidence type="ECO:0000256" key="13">
    <source>
        <dbReference type="SAM" id="MobiDB-lite"/>
    </source>
</evidence>
<reference evidence="15 16" key="1">
    <citation type="submission" date="2020-08" db="EMBL/GenBank/DDBJ databases">
        <title>Genomic Encyclopedia of Type Strains, Phase IV (KMG-IV): sequencing the most valuable type-strain genomes for metagenomic binning, comparative biology and taxonomic classification.</title>
        <authorList>
            <person name="Goeker M."/>
        </authorList>
    </citation>
    <scope>NUCLEOTIDE SEQUENCE [LARGE SCALE GENOMIC DNA]</scope>
    <source>
        <strain evidence="15 16">DSM 29007</strain>
    </source>
</reference>
<evidence type="ECO:0000256" key="7">
    <source>
        <dbReference type="ARBA" id="ARBA00022763"/>
    </source>
</evidence>
<feature type="binding site" evidence="12">
    <location>
        <position position="107"/>
    </location>
    <ligand>
        <name>Mg(2+)</name>
        <dbReference type="ChEBI" id="CHEBI:18420"/>
    </ligand>
</feature>
<dbReference type="InterPro" id="IPR024728">
    <property type="entry name" value="PolY_HhH_motif"/>
</dbReference>
<feature type="domain" description="UmuC" evidence="14">
    <location>
        <begin position="6"/>
        <end position="191"/>
    </location>
</feature>
<comment type="caution">
    <text evidence="15">The sequence shown here is derived from an EMBL/GenBank/DDBJ whole genome shotgun (WGS) entry which is preliminary data.</text>
</comment>
<keyword evidence="6 12" id="KW-0479">Metal-binding</keyword>
<keyword evidence="16" id="KW-1185">Reference proteome</keyword>
<dbReference type="GO" id="GO:0003684">
    <property type="term" value="F:damaged DNA binding"/>
    <property type="evidence" value="ECO:0007669"/>
    <property type="project" value="InterPro"/>
</dbReference>
<feature type="compositionally biased region" description="Acidic residues" evidence="13">
    <location>
        <begin position="352"/>
        <end position="366"/>
    </location>
</feature>
<dbReference type="GO" id="GO:0006281">
    <property type="term" value="P:DNA repair"/>
    <property type="evidence" value="ECO:0007669"/>
    <property type="project" value="UniProtKB-UniRule"/>
</dbReference>
<dbReference type="CDD" id="cd03586">
    <property type="entry name" value="PolY_Pol_IV_kappa"/>
    <property type="match status" value="1"/>
</dbReference>
<dbReference type="GO" id="GO:0003887">
    <property type="term" value="F:DNA-directed DNA polymerase activity"/>
    <property type="evidence" value="ECO:0007669"/>
    <property type="project" value="UniProtKB-UniRule"/>
</dbReference>
<dbReference type="EC" id="2.7.7.7" evidence="12"/>
<name>A0A841GY08_9BACT</name>
<dbReference type="PANTHER" id="PTHR11076:SF33">
    <property type="entry name" value="DNA POLYMERASE KAPPA"/>
    <property type="match status" value="1"/>
</dbReference>
<feature type="binding site" evidence="12">
    <location>
        <position position="10"/>
    </location>
    <ligand>
        <name>Mg(2+)</name>
        <dbReference type="ChEBI" id="CHEBI:18420"/>
    </ligand>
</feature>
<organism evidence="15 16">
    <name type="scientific">Longimicrobium terrae</name>
    <dbReference type="NCBI Taxonomy" id="1639882"/>
    <lineage>
        <taxon>Bacteria</taxon>
        <taxon>Pseudomonadati</taxon>
        <taxon>Gemmatimonadota</taxon>
        <taxon>Longimicrobiia</taxon>
        <taxon>Longimicrobiales</taxon>
        <taxon>Longimicrobiaceae</taxon>
        <taxon>Longimicrobium</taxon>
    </lineage>
</organism>
<evidence type="ECO:0000256" key="4">
    <source>
        <dbReference type="ARBA" id="ARBA00022695"/>
    </source>
</evidence>
<dbReference type="InterPro" id="IPR017961">
    <property type="entry name" value="DNA_pol_Y-fam_little_finger"/>
</dbReference>
<dbReference type="Gene3D" id="3.30.1490.100">
    <property type="entry name" value="DNA polymerase, Y-family, little finger domain"/>
    <property type="match status" value="1"/>
</dbReference>
<feature type="compositionally biased region" description="Basic and acidic residues" evidence="13">
    <location>
        <begin position="396"/>
        <end position="414"/>
    </location>
</feature>
<keyword evidence="3 12" id="KW-0808">Transferase</keyword>
<evidence type="ECO:0000256" key="12">
    <source>
        <dbReference type="HAMAP-Rule" id="MF_01113"/>
    </source>
</evidence>
<comment type="cofactor">
    <cofactor evidence="12">
        <name>Mg(2+)</name>
        <dbReference type="ChEBI" id="CHEBI:18420"/>
    </cofactor>
    <text evidence="12">Binds 2 magnesium ions per subunit.</text>
</comment>
<dbReference type="GO" id="GO:0005829">
    <property type="term" value="C:cytosol"/>
    <property type="evidence" value="ECO:0007669"/>
    <property type="project" value="TreeGrafter"/>
</dbReference>
<keyword evidence="5 12" id="KW-0235">DNA replication</keyword>
<dbReference type="GO" id="GO:0000287">
    <property type="term" value="F:magnesium ion binding"/>
    <property type="evidence" value="ECO:0007669"/>
    <property type="project" value="UniProtKB-UniRule"/>
</dbReference>